<accession>A0A4P9WLI4</accession>
<reference evidence="3" key="1">
    <citation type="journal article" date="2018" name="Nat. Microbiol.">
        <title>Leveraging single-cell genomics to expand the fungal tree of life.</title>
        <authorList>
            <person name="Ahrendt S.R."/>
            <person name="Quandt C.A."/>
            <person name="Ciobanu D."/>
            <person name="Clum A."/>
            <person name="Salamov A."/>
            <person name="Andreopoulos B."/>
            <person name="Cheng J.F."/>
            <person name="Woyke T."/>
            <person name="Pelin A."/>
            <person name="Henrissat B."/>
            <person name="Reynolds N.K."/>
            <person name="Benny G.L."/>
            <person name="Smith M.E."/>
            <person name="James T.Y."/>
            <person name="Grigoriev I.V."/>
        </authorList>
    </citation>
    <scope>NUCLEOTIDE SEQUENCE [LARGE SCALE GENOMIC DNA]</scope>
</reference>
<feature type="compositionally biased region" description="Basic residues" evidence="1">
    <location>
        <begin position="123"/>
        <end position="132"/>
    </location>
</feature>
<feature type="region of interest" description="Disordered" evidence="1">
    <location>
        <begin position="102"/>
        <end position="135"/>
    </location>
</feature>
<feature type="compositionally biased region" description="Basic and acidic residues" evidence="1">
    <location>
        <begin position="354"/>
        <end position="366"/>
    </location>
</feature>
<evidence type="ECO:0000313" key="2">
    <source>
        <dbReference type="EMBL" id="RKO92000.1"/>
    </source>
</evidence>
<proteinExistence type="predicted"/>
<name>A0A4P9WLI4_9FUNG</name>
<feature type="region of interest" description="Disordered" evidence="1">
    <location>
        <begin position="1"/>
        <end position="40"/>
    </location>
</feature>
<dbReference type="AlphaFoldDB" id="A0A4P9WLI4"/>
<feature type="region of interest" description="Disordered" evidence="1">
    <location>
        <begin position="354"/>
        <end position="379"/>
    </location>
</feature>
<evidence type="ECO:0000313" key="3">
    <source>
        <dbReference type="Proteomes" id="UP000269721"/>
    </source>
</evidence>
<dbReference type="Proteomes" id="UP000269721">
    <property type="component" value="Unassembled WGS sequence"/>
</dbReference>
<dbReference type="EMBL" id="KZ994812">
    <property type="protein sequence ID" value="RKO92000.1"/>
    <property type="molecule type" value="Genomic_DNA"/>
</dbReference>
<evidence type="ECO:0000256" key="1">
    <source>
        <dbReference type="SAM" id="MobiDB-lite"/>
    </source>
</evidence>
<protein>
    <submittedName>
        <fullName evidence="2">Uncharacterized protein</fullName>
    </submittedName>
</protein>
<gene>
    <name evidence="2" type="ORF">BDK51DRAFT_45103</name>
</gene>
<feature type="compositionally biased region" description="Basic and acidic residues" evidence="1">
    <location>
        <begin position="17"/>
        <end position="40"/>
    </location>
</feature>
<keyword evidence="3" id="KW-1185">Reference proteome</keyword>
<organism evidence="2 3">
    <name type="scientific">Blyttiomyces helicus</name>
    <dbReference type="NCBI Taxonomy" id="388810"/>
    <lineage>
        <taxon>Eukaryota</taxon>
        <taxon>Fungi</taxon>
        <taxon>Fungi incertae sedis</taxon>
        <taxon>Chytridiomycota</taxon>
        <taxon>Chytridiomycota incertae sedis</taxon>
        <taxon>Chytridiomycetes</taxon>
        <taxon>Chytridiomycetes incertae sedis</taxon>
        <taxon>Blyttiomyces</taxon>
    </lineage>
</organism>
<sequence>MSGSNSSLTPMEDLESDFSHSEDDLRRDPSPDRNEPGEFGEFKKDLYGIYRFDTPIACPVAGCTGGQTYKWGAALHRHAKKHHPERTDIYPPARVRVANMTEEEQRARKDRITRRHREEQRRWANKHGVNGKRWRDGKQPFARLAVERTIDLLRSSGKLVTPEWTPLPPPTPLRLPRAFSEAPPSTPDAFLDVRGNPWIWIHLMVGENKAKKWALKKAGARAYPWEKGSSKMFSEIHKICHADKTQTSDLAELIHSSPVSAAWYTEFIEAVTVCKRSTLSSKLQQAVHYEQLVDLLNQYDAKFVRWEERRDRRQKAIDEWVPPPPPPPPSPPLPINDQELEDLLETVLTAAYEDHKRRRAAGEGHNSRKRRRTSEGDDLAADAARAARMCVILSKFNSNQAGVPNPINVSS</sequence>